<reference evidence="1 2" key="1">
    <citation type="submission" date="2019-02" db="EMBL/GenBank/DDBJ databases">
        <title>Genomic Encyclopedia of Type Strains, Phase IV (KMG-IV): sequencing the most valuable type-strain genomes for metagenomic binning, comparative biology and taxonomic classification.</title>
        <authorList>
            <person name="Goeker M."/>
        </authorList>
    </citation>
    <scope>NUCLEOTIDE SEQUENCE [LARGE SCALE GENOMIC DNA]</scope>
    <source>
        <strain evidence="1 2">DSM 18116</strain>
    </source>
</reference>
<evidence type="ECO:0000313" key="1">
    <source>
        <dbReference type="EMBL" id="RZS71270.1"/>
    </source>
</evidence>
<organism evidence="1 2">
    <name type="scientific">Pseudobacter ginsenosidimutans</name>
    <dbReference type="NCBI Taxonomy" id="661488"/>
    <lineage>
        <taxon>Bacteria</taxon>
        <taxon>Pseudomonadati</taxon>
        <taxon>Bacteroidota</taxon>
        <taxon>Chitinophagia</taxon>
        <taxon>Chitinophagales</taxon>
        <taxon>Chitinophagaceae</taxon>
        <taxon>Pseudobacter</taxon>
    </lineage>
</organism>
<evidence type="ECO:0000313" key="2">
    <source>
        <dbReference type="Proteomes" id="UP000293874"/>
    </source>
</evidence>
<comment type="caution">
    <text evidence="1">The sequence shown here is derived from an EMBL/GenBank/DDBJ whole genome shotgun (WGS) entry which is preliminary data.</text>
</comment>
<dbReference type="EMBL" id="SGXA01000002">
    <property type="protein sequence ID" value="RZS71270.1"/>
    <property type="molecule type" value="Genomic_DNA"/>
</dbReference>
<name>A0A4Q7MW51_9BACT</name>
<dbReference type="AlphaFoldDB" id="A0A4Q7MW51"/>
<dbReference type="Proteomes" id="UP000293874">
    <property type="component" value="Unassembled WGS sequence"/>
</dbReference>
<dbReference type="Pfam" id="PF25594">
    <property type="entry name" value="GldB_lipo"/>
    <property type="match status" value="1"/>
</dbReference>
<dbReference type="InterPro" id="IPR019853">
    <property type="entry name" value="GldB-like"/>
</dbReference>
<evidence type="ECO:0008006" key="3">
    <source>
        <dbReference type="Google" id="ProtNLM"/>
    </source>
</evidence>
<dbReference type="RefSeq" id="WP_130541796.1">
    <property type="nucleotide sequence ID" value="NZ_SGXA01000002.1"/>
</dbReference>
<gene>
    <name evidence="1" type="ORF">EV199_3172</name>
</gene>
<dbReference type="PROSITE" id="PS51257">
    <property type="entry name" value="PROKAR_LIPOPROTEIN"/>
    <property type="match status" value="1"/>
</dbReference>
<proteinExistence type="predicted"/>
<sequence length="347" mass="39513">MKKTAFALLLATGLFACKNKNVPDVSNIKVNLTVQRFEQDFFAIDTNNIERSMQQLVPRYGGFLGDYVLNILGIAPMADSAMVSPELPLKHFLKDYQPIKDSADKLFRNFAPYEKEVKKGLQFVKYYFPAYHLPEKLITYIGPMDAAFEASLGKYGDVITQDGLAVGLQLHLGSNFSVYHSEMGQQLYPTYVSRRFAPEYIAVNCMKNIIDDIHPERIRGLNLVEQMVEKGKRLYALEKLLPYTEDSLLTGYTAKQLKGCIENEGNIWNFFLTNGLLYKNEPDLIKEYITDGPFTQALGQGSPGFIGMWVGRQIIRKYVEKHKSVTLQQILQTDPKKIFEESKYKPG</sequence>
<keyword evidence="2" id="KW-1185">Reference proteome</keyword>
<accession>A0A4Q7MW51</accession>
<protein>
    <recommendedName>
        <fullName evidence="3">Gliding motility-associated lipoprotein GldB</fullName>
    </recommendedName>
</protein>